<proteinExistence type="predicted"/>
<feature type="chain" id="PRO_5046886273" description="C3H1-type domain-containing protein" evidence="3">
    <location>
        <begin position="19"/>
        <end position="195"/>
    </location>
</feature>
<keyword evidence="1" id="KW-0862">Zinc</keyword>
<evidence type="ECO:0000256" key="1">
    <source>
        <dbReference type="PROSITE-ProRule" id="PRU00723"/>
    </source>
</evidence>
<organism evidence="5 6">
    <name type="scientific">Prorocentrum cordatum</name>
    <dbReference type="NCBI Taxonomy" id="2364126"/>
    <lineage>
        <taxon>Eukaryota</taxon>
        <taxon>Sar</taxon>
        <taxon>Alveolata</taxon>
        <taxon>Dinophyceae</taxon>
        <taxon>Prorocentrales</taxon>
        <taxon>Prorocentraceae</taxon>
        <taxon>Prorocentrum</taxon>
    </lineage>
</organism>
<accession>A0ABN9SUV5</accession>
<keyword evidence="1" id="KW-0479">Metal-binding</keyword>
<feature type="signal peptide" evidence="3">
    <location>
        <begin position="1"/>
        <end position="18"/>
    </location>
</feature>
<dbReference type="PROSITE" id="PS50103">
    <property type="entry name" value="ZF_C3H1"/>
    <property type="match status" value="1"/>
</dbReference>
<protein>
    <recommendedName>
        <fullName evidence="4">C3H1-type domain-containing protein</fullName>
    </recommendedName>
</protein>
<dbReference type="InterPro" id="IPR000571">
    <property type="entry name" value="Znf_CCCH"/>
</dbReference>
<keyword evidence="3" id="KW-0732">Signal</keyword>
<keyword evidence="1" id="KW-0863">Zinc-finger</keyword>
<sequence length="195" mass="20806">MLLMQLPIQVVAVPAALAPQQGAAPVEPWSLGGGLAPGAAVAPPPPAVAGTASRGSKNHFKGQCRPCRFHEAPEKCPRGEDCNFCHFPHGEEKFAQMEAFSGRAKGRRPRKGAGPREGQPGQRLSLFDHLDLVGSWSGWQQPGGSSSSSSICSWSSQSELAEAPVRGAAWPDFSAEGRQRLEAILLSAQPRHYYD</sequence>
<evidence type="ECO:0000259" key="4">
    <source>
        <dbReference type="PROSITE" id="PS50103"/>
    </source>
</evidence>
<name>A0ABN9SUV5_9DINO</name>
<evidence type="ECO:0000256" key="3">
    <source>
        <dbReference type="SAM" id="SignalP"/>
    </source>
</evidence>
<feature type="compositionally biased region" description="Basic residues" evidence="2">
    <location>
        <begin position="104"/>
        <end position="113"/>
    </location>
</feature>
<reference evidence="5" key="1">
    <citation type="submission" date="2023-10" db="EMBL/GenBank/DDBJ databases">
        <authorList>
            <person name="Chen Y."/>
            <person name="Shah S."/>
            <person name="Dougan E. K."/>
            <person name="Thang M."/>
            <person name="Chan C."/>
        </authorList>
    </citation>
    <scope>NUCLEOTIDE SEQUENCE [LARGE SCALE GENOMIC DNA]</scope>
</reference>
<dbReference type="Proteomes" id="UP001189429">
    <property type="component" value="Unassembled WGS sequence"/>
</dbReference>
<feature type="domain" description="C3H1-type" evidence="4">
    <location>
        <begin position="66"/>
        <end position="89"/>
    </location>
</feature>
<gene>
    <name evidence="5" type="ORF">PCOR1329_LOCUS32834</name>
</gene>
<keyword evidence="6" id="KW-1185">Reference proteome</keyword>
<evidence type="ECO:0000313" key="5">
    <source>
        <dbReference type="EMBL" id="CAK0836292.1"/>
    </source>
</evidence>
<evidence type="ECO:0000313" key="6">
    <source>
        <dbReference type="Proteomes" id="UP001189429"/>
    </source>
</evidence>
<feature type="zinc finger region" description="C3H1-type" evidence="1">
    <location>
        <begin position="66"/>
        <end position="89"/>
    </location>
</feature>
<feature type="region of interest" description="Disordered" evidence="2">
    <location>
        <begin position="101"/>
        <end position="122"/>
    </location>
</feature>
<dbReference type="EMBL" id="CAUYUJ010013481">
    <property type="protein sequence ID" value="CAK0836292.1"/>
    <property type="molecule type" value="Genomic_DNA"/>
</dbReference>
<evidence type="ECO:0000256" key="2">
    <source>
        <dbReference type="SAM" id="MobiDB-lite"/>
    </source>
</evidence>
<comment type="caution">
    <text evidence="5">The sequence shown here is derived from an EMBL/GenBank/DDBJ whole genome shotgun (WGS) entry which is preliminary data.</text>
</comment>